<dbReference type="PANTHER" id="PTHR45868">
    <property type="entry name" value="HEAVY METAL-ASSOCIATED ISOPRENYLATED PLANT PROTEIN 33-RELATED"/>
    <property type="match status" value="1"/>
</dbReference>
<keyword evidence="9" id="KW-1185">Reference proteome</keyword>
<reference evidence="9" key="1">
    <citation type="submission" date="2015-12" db="EMBL/GenBank/DDBJ databases">
        <title>Update maize B73 reference genome by single molecule sequencing technologies.</title>
        <authorList>
            <consortium name="Maize Genome Sequencing Project"/>
            <person name="Ware D."/>
        </authorList>
    </citation>
    <scope>NUCLEOTIDE SEQUENCE [LARGE SCALE GENOMIC DNA]</scope>
    <source>
        <strain evidence="9">cv. B73</strain>
    </source>
</reference>
<dbReference type="EnsemblPlants" id="Zm00001eb330340_T002">
    <property type="protein sequence ID" value="Zm00001eb330340_P002"/>
    <property type="gene ID" value="Zm00001eb330340"/>
</dbReference>
<dbReference type="Gene3D" id="3.30.70.100">
    <property type="match status" value="1"/>
</dbReference>
<accession>A0A3L6DYV3</accession>
<dbReference type="GO" id="GO:0046872">
    <property type="term" value="F:metal ion binding"/>
    <property type="evidence" value="ECO:0007669"/>
    <property type="project" value="UniProtKB-KW"/>
</dbReference>
<evidence type="ECO:0000256" key="3">
    <source>
        <dbReference type="ARBA" id="ARBA00023289"/>
    </source>
</evidence>
<evidence type="ECO:0000259" key="6">
    <source>
        <dbReference type="Pfam" id="PF00403"/>
    </source>
</evidence>
<dbReference type="PANTHER" id="PTHR45868:SF10">
    <property type="entry name" value="OS07G0671400 PROTEIN"/>
    <property type="match status" value="1"/>
</dbReference>
<proteinExistence type="evidence at protein level"/>
<feature type="domain" description="HMA" evidence="6">
    <location>
        <begin position="76"/>
        <end position="111"/>
    </location>
</feature>
<feature type="compositionally biased region" description="Basic and acidic residues" evidence="5">
    <location>
        <begin position="138"/>
        <end position="163"/>
    </location>
</feature>
<dbReference type="CDD" id="cd00371">
    <property type="entry name" value="HMA"/>
    <property type="match status" value="1"/>
</dbReference>
<name>A0A3L6DYV3_MAIZE</name>
<keyword evidence="3" id="KW-0449">Lipoprotein</keyword>
<feature type="compositionally biased region" description="Low complexity" evidence="5">
    <location>
        <begin position="121"/>
        <end position="134"/>
    </location>
</feature>
<evidence type="ECO:0007829" key="10">
    <source>
        <dbReference type="PeptideAtlas" id="A0A3L6DYV3"/>
    </source>
</evidence>
<dbReference type="AlphaFoldDB" id="A0A3L6DYV3"/>
<keyword evidence="10" id="KW-1267">Proteomics identification</keyword>
<dbReference type="SUPFAM" id="SSF55008">
    <property type="entry name" value="HMA, heavy metal-associated domain"/>
    <property type="match status" value="1"/>
</dbReference>
<keyword evidence="3" id="KW-0636">Prenylation</keyword>
<dbReference type="FunCoup" id="A0A3L6DYV3">
    <property type="interactions" value="40"/>
</dbReference>
<dbReference type="Pfam" id="PF00403">
    <property type="entry name" value="HMA"/>
    <property type="match status" value="1"/>
</dbReference>
<dbReference type="Gramene" id="Zm00001eb330340_T002">
    <property type="protein sequence ID" value="Zm00001eb330340_P002"/>
    <property type="gene ID" value="Zm00001eb330340"/>
</dbReference>
<evidence type="ECO:0000313" key="8">
    <source>
        <dbReference type="EnsemblPlants" id="Zm00001eb330340_P002"/>
    </source>
</evidence>
<gene>
    <name evidence="7" type="primary">HIPP36_0</name>
    <name evidence="8" type="synonym">LOC100283516</name>
    <name evidence="7" type="ORF">Zm00014a_022319</name>
</gene>
<evidence type="ECO:0000256" key="2">
    <source>
        <dbReference type="ARBA" id="ARBA00022723"/>
    </source>
</evidence>
<dbReference type="EMBL" id="NCVQ01000008">
    <property type="protein sequence ID" value="PWZ13755.1"/>
    <property type="molecule type" value="Genomic_DNA"/>
</dbReference>
<evidence type="ECO:0000313" key="7">
    <source>
        <dbReference type="EMBL" id="PWZ13755.1"/>
    </source>
</evidence>
<feature type="compositionally biased region" description="Basic residues" evidence="5">
    <location>
        <begin position="224"/>
        <end position="233"/>
    </location>
</feature>
<feature type="region of interest" description="Disordered" evidence="5">
    <location>
        <begin position="111"/>
        <end position="275"/>
    </location>
</feature>
<feature type="compositionally biased region" description="Basic and acidic residues" evidence="5">
    <location>
        <begin position="210"/>
        <end position="223"/>
    </location>
</feature>
<reference evidence="8" key="3">
    <citation type="submission" date="2019-07" db="EMBL/GenBank/DDBJ databases">
        <authorList>
            <person name="Seetharam A."/>
            <person name="Woodhouse M."/>
            <person name="Cannon E."/>
        </authorList>
    </citation>
    <scope>NUCLEOTIDE SEQUENCE [LARGE SCALE GENOMIC DNA]</scope>
    <source>
        <strain evidence="8">cv. B73</strain>
    </source>
</reference>
<keyword evidence="2" id="KW-0479">Metal-binding</keyword>
<dbReference type="InterPro" id="IPR036163">
    <property type="entry name" value="HMA_dom_sf"/>
</dbReference>
<organism evidence="7">
    <name type="scientific">Zea mays</name>
    <name type="common">Maize</name>
    <dbReference type="NCBI Taxonomy" id="4577"/>
    <lineage>
        <taxon>Eukaryota</taxon>
        <taxon>Viridiplantae</taxon>
        <taxon>Streptophyta</taxon>
        <taxon>Embryophyta</taxon>
        <taxon>Tracheophyta</taxon>
        <taxon>Spermatophyta</taxon>
        <taxon>Magnoliopsida</taxon>
        <taxon>Liliopsida</taxon>
        <taxon>Poales</taxon>
        <taxon>Poaceae</taxon>
        <taxon>PACMAD clade</taxon>
        <taxon>Panicoideae</taxon>
        <taxon>Andropogonodae</taxon>
        <taxon>Andropogoneae</taxon>
        <taxon>Tripsacinae</taxon>
        <taxon>Zea</taxon>
    </lineage>
</organism>
<comment type="similarity">
    <text evidence="4">Belongs to the HIPP family.</text>
</comment>
<keyword evidence="1" id="KW-0488">Methylation</keyword>
<dbReference type="Proteomes" id="UP000251960">
    <property type="component" value="Chromosome 7"/>
</dbReference>
<evidence type="ECO:0000313" key="9">
    <source>
        <dbReference type="Proteomes" id="UP000007305"/>
    </source>
</evidence>
<reference evidence="8" key="4">
    <citation type="submission" date="2021-05" db="UniProtKB">
        <authorList>
            <consortium name="EnsemblPlants"/>
        </authorList>
    </citation>
    <scope>IDENTIFICATION</scope>
    <source>
        <strain evidence="8">cv. B73</strain>
    </source>
</reference>
<accession>A0A804QIZ6</accession>
<evidence type="ECO:0000256" key="4">
    <source>
        <dbReference type="ARBA" id="ARBA00024045"/>
    </source>
</evidence>
<dbReference type="InterPro" id="IPR006121">
    <property type="entry name" value="HMA_dom"/>
</dbReference>
<protein>
    <submittedName>
        <fullName evidence="7">Heavy metal-associated isoprenylated plant protein 36</fullName>
    </submittedName>
</protein>
<dbReference type="ExpressionAtlas" id="A0A3L6DYV3">
    <property type="expression patterns" value="baseline and differential"/>
</dbReference>
<dbReference type="Proteomes" id="UP000007305">
    <property type="component" value="Chromosome 7"/>
</dbReference>
<sequence length="369" mass="38051">MASGEAEPLQYTTTALRVSIHCEGCRKKVKKVLHSIEGTYVRTCGLVRLLGSPLPSRRTHRVALLVCGGRRCTYERAGVYKVTVDAAQHKVTVTGSVEAAALVRRLHKAGKQAAPWPSPAPANVEANKAAPAAPGEGGAKEAADTKAAEADAKEKKPAKDKGSGKNAGTGEAADAKPGKDVASSDAAEVIAGPKEAEKASSPEPVAAKPDAAEEPKDGGEGGRKKGKKSKKNKPKDGGEGDVPAPAATPAAPPEKKAPQQPSAVPAPAPGPERPHGGGGAFPCYAAQPVLSYNVAHPSSSVSYCAPTAAVPMPPPPPQMVSYWYPPYPAMVPVPAEFVYGPPGGVRSFPPHESYNNMFNEDNANSCSLM</sequence>
<evidence type="ECO:0000256" key="5">
    <source>
        <dbReference type="SAM" id="MobiDB-lite"/>
    </source>
</evidence>
<reference evidence="7" key="2">
    <citation type="journal article" date="2018" name="Nat. Genet.">
        <title>Extensive intraspecific gene order and gene structural variations between Mo17 and other maize genomes.</title>
        <authorList>
            <person name="Sun S."/>
            <person name="Zhou Y."/>
            <person name="Chen J."/>
            <person name="Shi J."/>
            <person name="Zhao H."/>
            <person name="Zhao H."/>
            <person name="Song W."/>
            <person name="Zhang M."/>
            <person name="Cui Y."/>
            <person name="Dong X."/>
            <person name="Liu H."/>
            <person name="Ma X."/>
            <person name="Jiao Y."/>
            <person name="Wang B."/>
            <person name="Wei X."/>
            <person name="Stein J.C."/>
            <person name="Glaubitz J.C."/>
            <person name="Lu F."/>
            <person name="Yu G."/>
            <person name="Liang C."/>
            <person name="Fengler K."/>
            <person name="Li B."/>
            <person name="Rafalski A."/>
            <person name="Schnable P.S."/>
            <person name="Ware D.H."/>
            <person name="Buckler E.S."/>
            <person name="Lai J."/>
        </authorList>
    </citation>
    <scope>NUCLEOTIDE SEQUENCE [LARGE SCALE GENOMIC DNA]</scope>
    <source>
        <tissue evidence="7">Seedling</tissue>
    </source>
</reference>
<evidence type="ECO:0000256" key="1">
    <source>
        <dbReference type="ARBA" id="ARBA00022481"/>
    </source>
</evidence>